<gene>
    <name evidence="3" type="ORF">VNO78_32631</name>
</gene>
<comment type="caution">
    <text evidence="3">The sequence shown here is derived from an EMBL/GenBank/DDBJ whole genome shotgun (WGS) entry which is preliminary data.</text>
</comment>
<reference evidence="3 4" key="1">
    <citation type="submission" date="2024-01" db="EMBL/GenBank/DDBJ databases">
        <title>The genomes of 5 underutilized Papilionoideae crops provide insights into root nodulation and disease resistanc.</title>
        <authorList>
            <person name="Jiang F."/>
        </authorList>
    </citation>
    <scope>NUCLEOTIDE SEQUENCE [LARGE SCALE GENOMIC DNA]</scope>
    <source>
        <strain evidence="3">DUOXIRENSHENG_FW03</strain>
        <tissue evidence="3">Leaves</tissue>
    </source>
</reference>
<evidence type="ECO:0000256" key="1">
    <source>
        <dbReference type="SAM" id="Coils"/>
    </source>
</evidence>
<dbReference type="Proteomes" id="UP001386955">
    <property type="component" value="Unassembled WGS sequence"/>
</dbReference>
<evidence type="ECO:0000256" key="2">
    <source>
        <dbReference type="SAM" id="MobiDB-lite"/>
    </source>
</evidence>
<keyword evidence="1" id="KW-0175">Coiled coil</keyword>
<dbReference type="AlphaFoldDB" id="A0AAN9RPL3"/>
<feature type="compositionally biased region" description="Polar residues" evidence="2">
    <location>
        <begin position="218"/>
        <end position="236"/>
    </location>
</feature>
<dbReference type="EMBL" id="JAYMYS010000009">
    <property type="protein sequence ID" value="KAK7380164.1"/>
    <property type="molecule type" value="Genomic_DNA"/>
</dbReference>
<evidence type="ECO:0000313" key="4">
    <source>
        <dbReference type="Proteomes" id="UP001386955"/>
    </source>
</evidence>
<protein>
    <submittedName>
        <fullName evidence="3">Uncharacterized protein</fullName>
    </submittedName>
</protein>
<name>A0AAN9RPL3_PSOTE</name>
<feature type="compositionally biased region" description="Polar residues" evidence="2">
    <location>
        <begin position="175"/>
        <end position="204"/>
    </location>
</feature>
<feature type="compositionally biased region" description="Basic and acidic residues" evidence="2">
    <location>
        <begin position="329"/>
        <end position="359"/>
    </location>
</feature>
<feature type="compositionally biased region" description="Basic and acidic residues" evidence="2">
    <location>
        <begin position="205"/>
        <end position="217"/>
    </location>
</feature>
<keyword evidence="4" id="KW-1185">Reference proteome</keyword>
<feature type="compositionally biased region" description="Polar residues" evidence="2">
    <location>
        <begin position="311"/>
        <end position="327"/>
    </location>
</feature>
<feature type="region of interest" description="Disordered" evidence="2">
    <location>
        <begin position="270"/>
        <end position="359"/>
    </location>
</feature>
<feature type="region of interest" description="Disordered" evidence="2">
    <location>
        <begin position="172"/>
        <end position="242"/>
    </location>
</feature>
<organism evidence="3 4">
    <name type="scientific">Psophocarpus tetragonolobus</name>
    <name type="common">Winged bean</name>
    <name type="synonym">Dolichos tetragonolobus</name>
    <dbReference type="NCBI Taxonomy" id="3891"/>
    <lineage>
        <taxon>Eukaryota</taxon>
        <taxon>Viridiplantae</taxon>
        <taxon>Streptophyta</taxon>
        <taxon>Embryophyta</taxon>
        <taxon>Tracheophyta</taxon>
        <taxon>Spermatophyta</taxon>
        <taxon>Magnoliopsida</taxon>
        <taxon>eudicotyledons</taxon>
        <taxon>Gunneridae</taxon>
        <taxon>Pentapetalae</taxon>
        <taxon>rosids</taxon>
        <taxon>fabids</taxon>
        <taxon>Fabales</taxon>
        <taxon>Fabaceae</taxon>
        <taxon>Papilionoideae</taxon>
        <taxon>50 kb inversion clade</taxon>
        <taxon>NPAAA clade</taxon>
        <taxon>indigoferoid/millettioid clade</taxon>
        <taxon>Phaseoleae</taxon>
        <taxon>Psophocarpus</taxon>
    </lineage>
</organism>
<feature type="coiled-coil region" evidence="1">
    <location>
        <begin position="474"/>
        <end position="560"/>
    </location>
</feature>
<evidence type="ECO:0000313" key="3">
    <source>
        <dbReference type="EMBL" id="KAK7380164.1"/>
    </source>
</evidence>
<sequence>MNCPLSVCAVSGVWENVTLPLHLSSHLLVRINDSDRCVSCMHVLHNVCISDNDHIFMFNLQARHMNSDIERAFKTNEWIHGTVSFEMKGRKKHSHSLGLVKWIGVYVNRAMGAISRMRDVRFTQPCPPNNTSDVGNKLMVLGEASDIQQQQQSLTLFKPKIQLSSEFREQPLNYEPSNSDLQERTSTIDVSSQASDNVTIQQGRPSEKETTISESGDKPSQSKKTVSNLSVPQTQKKNVDMPTVSKAALKKEPSPLPQDQEPTLNKFRETSISSSEEEQQVLEASSTTTQKSKVVYKSPSFEFDPVEKGSNVPTPSVSKAPEWTSSKGPIKEPGKEHGLSESSHAKYQTEVESSKGVSEHSPIEIDDYVKKLDDDPFALLDILSREVSTSSKQSETSVQQSWPESLTTVLDELRTLAFSQPMLKNMNKVEYREQVLETTKKLDKFVEEIDNDLKMRIDSLVALFNEALENCQQRASTIEKIDKVEEEKKEALEKLQSSKEKVAHLNDNIAKNRPKVENSEKKHKEIKEKMKKLQEEYDDLDKEKATIESANTKCESEKAEILESAKYISTYLGSNFKQHDALKRDRVKYDTEFASLKKLYKKMKYNPPFKFLRIFLSDGAFVEFQAMGPSFGVCGKWQFKGDDQEKPPKAAADEDIQIKDILPMYSNFKLKLASQLPVWTVLIGIGNPASGFSGQLTCIMKIEIDNLAGDLGLKFSQ</sequence>
<accession>A0AAN9RPL3</accession>
<proteinExistence type="predicted"/>